<keyword evidence="4 6" id="KW-0862">Zinc</keyword>
<feature type="domain" description="C3H1-type" evidence="8">
    <location>
        <begin position="1"/>
        <end position="25"/>
    </location>
</feature>
<feature type="compositionally biased region" description="Low complexity" evidence="7">
    <location>
        <begin position="325"/>
        <end position="334"/>
    </location>
</feature>
<feature type="region of interest" description="Disordered" evidence="7">
    <location>
        <begin position="217"/>
        <end position="264"/>
    </location>
</feature>
<comment type="subcellular location">
    <subcellularLocation>
        <location evidence="1">Nucleus</location>
    </subcellularLocation>
</comment>
<evidence type="ECO:0000259" key="8">
    <source>
        <dbReference type="PROSITE" id="PS50103"/>
    </source>
</evidence>
<proteinExistence type="predicted"/>
<feature type="region of interest" description="Disordered" evidence="7">
    <location>
        <begin position="325"/>
        <end position="344"/>
    </location>
</feature>
<evidence type="ECO:0000256" key="4">
    <source>
        <dbReference type="ARBA" id="ARBA00022833"/>
    </source>
</evidence>
<dbReference type="PROSITE" id="PS50103">
    <property type="entry name" value="ZF_C3H1"/>
    <property type="match status" value="1"/>
</dbReference>
<gene>
    <name evidence="9" type="ORF">JAAARDRAFT_144449</name>
</gene>
<accession>A0A067QD06</accession>
<dbReference type="EMBL" id="KL197709">
    <property type="protein sequence ID" value="KDQ64045.1"/>
    <property type="molecule type" value="Genomic_DNA"/>
</dbReference>
<evidence type="ECO:0000256" key="2">
    <source>
        <dbReference type="ARBA" id="ARBA00022723"/>
    </source>
</evidence>
<dbReference type="GO" id="GO:0005634">
    <property type="term" value="C:nucleus"/>
    <property type="evidence" value="ECO:0007669"/>
    <property type="project" value="UniProtKB-SubCell"/>
</dbReference>
<feature type="compositionally biased region" description="Polar residues" evidence="7">
    <location>
        <begin position="36"/>
        <end position="46"/>
    </location>
</feature>
<reference evidence="10" key="1">
    <citation type="journal article" date="2014" name="Proc. Natl. Acad. Sci. U.S.A.">
        <title>Extensive sampling of basidiomycete genomes demonstrates inadequacy of the white-rot/brown-rot paradigm for wood decay fungi.</title>
        <authorList>
            <person name="Riley R."/>
            <person name="Salamov A.A."/>
            <person name="Brown D.W."/>
            <person name="Nagy L.G."/>
            <person name="Floudas D."/>
            <person name="Held B.W."/>
            <person name="Levasseur A."/>
            <person name="Lombard V."/>
            <person name="Morin E."/>
            <person name="Otillar R."/>
            <person name="Lindquist E.A."/>
            <person name="Sun H."/>
            <person name="LaButti K.M."/>
            <person name="Schmutz J."/>
            <person name="Jabbour D."/>
            <person name="Luo H."/>
            <person name="Baker S.E."/>
            <person name="Pisabarro A.G."/>
            <person name="Walton J.D."/>
            <person name="Blanchette R.A."/>
            <person name="Henrissat B."/>
            <person name="Martin F."/>
            <person name="Cullen D."/>
            <person name="Hibbett D.S."/>
            <person name="Grigoriev I.V."/>
        </authorList>
    </citation>
    <scope>NUCLEOTIDE SEQUENCE [LARGE SCALE GENOMIC DNA]</scope>
    <source>
        <strain evidence="10">MUCL 33604</strain>
    </source>
</reference>
<dbReference type="PANTHER" id="PTHR46527">
    <property type="entry name" value="NUCLEOPORIN-LIKE PROTEIN 2"/>
    <property type="match status" value="1"/>
</dbReference>
<keyword evidence="2 6" id="KW-0479">Metal-binding</keyword>
<keyword evidence="5" id="KW-0539">Nucleus</keyword>
<sequence length="517" mass="52288">MVVCQYFLRGTCRFGDNCKNEHPQGQRQGGFGSQSWTAGNANTNTPQKQVPFSVESMAKDLTPLQDKPQWPLSSYGPAKHEPNLIPNLDESFEELRVKALLATKSGAFDDYIRYEANQTATSDRTIADALANVGNAYAQAVKASGGSESESAPTASSAFGATPGSAFGALGGVQSAFGGPLTSNLASTLATVVPNAPSSAFGKSSFGQSAFSGLTGSSAPSAFGQPSQPTSAFGQQTQSTSVFGQPSQPTSVFGQPSQPTSVFAQPSQTQTPLIKPATSGAFGGIGPGTSGATPGTGGGFSAFAGQKPTAFGLGATGSAAPPSGSVFGQSSFGQPPAPALSGPAPTSVFAAPAQASTTSVFGAPTPAPAATSVFGVPSQPTQPTSVFGVPSQPQQPPAPSPFGGSVSVFGQPSAPGTAQGQVSSVFGAPKLPAGFGQPSSQASTSPFGTAAPQTKLDDAPPDFLNAKSSYKPGTNKYDALLPDNYLQLLPKVARDAFEGTKFEWGSIPEWIPPKELR</sequence>
<feature type="region of interest" description="Disordered" evidence="7">
    <location>
        <begin position="17"/>
        <end position="46"/>
    </location>
</feature>
<dbReference type="Pfam" id="PF18044">
    <property type="entry name" value="zf-CCCH_4"/>
    <property type="match status" value="1"/>
</dbReference>
<feature type="compositionally biased region" description="Polar residues" evidence="7">
    <location>
        <begin position="437"/>
        <end position="447"/>
    </location>
</feature>
<dbReference type="InterPro" id="IPR036855">
    <property type="entry name" value="Znf_CCCH_sf"/>
</dbReference>
<dbReference type="OrthoDB" id="20729at2759"/>
<protein>
    <recommendedName>
        <fullName evidence="8">C3H1-type domain-containing protein</fullName>
    </recommendedName>
</protein>
<feature type="compositionally biased region" description="Polar residues" evidence="7">
    <location>
        <begin position="408"/>
        <end position="424"/>
    </location>
</feature>
<keyword evidence="3 6" id="KW-0863">Zinc-finger</keyword>
<dbReference type="InParanoid" id="A0A067QD06"/>
<dbReference type="GO" id="GO:0008270">
    <property type="term" value="F:zinc ion binding"/>
    <property type="evidence" value="ECO:0007669"/>
    <property type="project" value="UniProtKB-KW"/>
</dbReference>
<dbReference type="InterPro" id="IPR000571">
    <property type="entry name" value="Znf_CCCH"/>
</dbReference>
<evidence type="ECO:0000256" key="6">
    <source>
        <dbReference type="PROSITE-ProRule" id="PRU00723"/>
    </source>
</evidence>
<feature type="region of interest" description="Disordered" evidence="7">
    <location>
        <begin position="376"/>
        <end position="469"/>
    </location>
</feature>
<keyword evidence="10" id="KW-1185">Reference proteome</keyword>
<dbReference type="PANTHER" id="PTHR46527:SF1">
    <property type="entry name" value="NUCLEOPORIN NUP42"/>
    <property type="match status" value="1"/>
</dbReference>
<evidence type="ECO:0000313" key="10">
    <source>
        <dbReference type="Proteomes" id="UP000027265"/>
    </source>
</evidence>
<evidence type="ECO:0000256" key="1">
    <source>
        <dbReference type="ARBA" id="ARBA00004123"/>
    </source>
</evidence>
<dbReference type="Gene3D" id="4.10.1000.10">
    <property type="entry name" value="Zinc finger, CCCH-type"/>
    <property type="match status" value="1"/>
</dbReference>
<dbReference type="InterPro" id="IPR051767">
    <property type="entry name" value="Nucleoporin_NUP42"/>
</dbReference>
<organism evidence="9 10">
    <name type="scientific">Jaapia argillacea MUCL 33604</name>
    <dbReference type="NCBI Taxonomy" id="933084"/>
    <lineage>
        <taxon>Eukaryota</taxon>
        <taxon>Fungi</taxon>
        <taxon>Dikarya</taxon>
        <taxon>Basidiomycota</taxon>
        <taxon>Agaricomycotina</taxon>
        <taxon>Agaricomycetes</taxon>
        <taxon>Agaricomycetidae</taxon>
        <taxon>Jaapiales</taxon>
        <taxon>Jaapiaceae</taxon>
        <taxon>Jaapia</taxon>
    </lineage>
</organism>
<dbReference type="SMART" id="SM00356">
    <property type="entry name" value="ZnF_C3H1"/>
    <property type="match status" value="1"/>
</dbReference>
<dbReference type="STRING" id="933084.A0A067QD06"/>
<dbReference type="AlphaFoldDB" id="A0A067QD06"/>
<dbReference type="InterPro" id="IPR041367">
    <property type="entry name" value="Znf-CCCH_4"/>
</dbReference>
<name>A0A067QD06_9AGAM</name>
<dbReference type="SUPFAM" id="SSF90229">
    <property type="entry name" value="CCCH zinc finger"/>
    <property type="match status" value="1"/>
</dbReference>
<feature type="zinc finger region" description="C3H1-type" evidence="6">
    <location>
        <begin position="1"/>
        <end position="25"/>
    </location>
</feature>
<evidence type="ECO:0000256" key="3">
    <source>
        <dbReference type="ARBA" id="ARBA00022771"/>
    </source>
</evidence>
<dbReference type="Proteomes" id="UP000027265">
    <property type="component" value="Unassembled WGS sequence"/>
</dbReference>
<evidence type="ECO:0000313" key="9">
    <source>
        <dbReference type="EMBL" id="KDQ64045.1"/>
    </source>
</evidence>
<evidence type="ECO:0000256" key="5">
    <source>
        <dbReference type="ARBA" id="ARBA00023242"/>
    </source>
</evidence>
<dbReference type="HOGENOM" id="CLU_509095_0_0_1"/>
<evidence type="ECO:0000256" key="7">
    <source>
        <dbReference type="SAM" id="MobiDB-lite"/>
    </source>
</evidence>